<accession>A0A0G0PDQ7</accession>
<organism evidence="1 2">
    <name type="scientific">Candidatus Woesebacteria bacterium GW2011_GWB1_38_8b</name>
    <dbReference type="NCBI Taxonomy" id="1618571"/>
    <lineage>
        <taxon>Bacteria</taxon>
        <taxon>Candidatus Woeseibacteriota</taxon>
    </lineage>
</organism>
<dbReference type="EMBL" id="LBVN01000007">
    <property type="protein sequence ID" value="KKQ87421.1"/>
    <property type="molecule type" value="Genomic_DNA"/>
</dbReference>
<proteinExistence type="predicted"/>
<comment type="caution">
    <text evidence="1">The sequence shown here is derived from an EMBL/GenBank/DDBJ whole genome shotgun (WGS) entry which is preliminary data.</text>
</comment>
<evidence type="ECO:0000313" key="2">
    <source>
        <dbReference type="Proteomes" id="UP000033944"/>
    </source>
</evidence>
<protein>
    <submittedName>
        <fullName evidence="1">Uncharacterized protein</fullName>
    </submittedName>
</protein>
<reference evidence="1 2" key="1">
    <citation type="journal article" date="2015" name="Nature">
        <title>rRNA introns, odd ribosomes, and small enigmatic genomes across a large radiation of phyla.</title>
        <authorList>
            <person name="Brown C.T."/>
            <person name="Hug L.A."/>
            <person name="Thomas B.C."/>
            <person name="Sharon I."/>
            <person name="Castelle C.J."/>
            <person name="Singh A."/>
            <person name="Wilkins M.J."/>
            <person name="Williams K.H."/>
            <person name="Banfield J.F."/>
        </authorList>
    </citation>
    <scope>NUCLEOTIDE SEQUENCE [LARGE SCALE GENOMIC DNA]</scope>
</reference>
<evidence type="ECO:0000313" key="1">
    <source>
        <dbReference type="EMBL" id="KKQ87421.1"/>
    </source>
</evidence>
<dbReference type="Proteomes" id="UP000033944">
    <property type="component" value="Unassembled WGS sequence"/>
</dbReference>
<gene>
    <name evidence="1" type="ORF">UT10_C0007G0079</name>
</gene>
<sequence length="89" mass="10243">MSIEFSQDELGDFIVDGKRYCFSELTPEQRERFAKQDWAFKLGYNGVSLGIPVSVRDLNALKDPDLLNYFHHGKSTAMEDIKFINPNLN</sequence>
<name>A0A0G0PDQ7_9BACT</name>
<dbReference type="AlphaFoldDB" id="A0A0G0PDQ7"/>